<dbReference type="GO" id="GO:0022857">
    <property type="term" value="F:transmembrane transporter activity"/>
    <property type="evidence" value="ECO:0007669"/>
    <property type="project" value="TreeGrafter"/>
</dbReference>
<keyword evidence="2" id="KW-1003">Cell membrane</keyword>
<dbReference type="EMBL" id="VSSQ01035221">
    <property type="protein sequence ID" value="MPM87393.1"/>
    <property type="molecule type" value="Genomic_DNA"/>
</dbReference>
<dbReference type="InterPro" id="IPR050250">
    <property type="entry name" value="Macrolide_Exporter_MacB"/>
</dbReference>
<proteinExistence type="inferred from homology"/>
<sequence>MYVPLTTAKKLDSAAAGYQSFTVVGSAIENNANFMQNTEDFFDSYYTRNQSWTVSASSMETMVSTVTEMISTVQVAIAAIAAISLLVGGIGVMNIMMVSITERTREIGTRKALGAPGFAIRLQFIVESVVICLIGGVIGIILGIALGAWGASLLGYAAKPSLTAIVASVGFSMAIGIFFGYYPASKAAKLDPIEALRYE</sequence>
<feature type="domain" description="ABC3 transporter permease C-terminal" evidence="8">
    <location>
        <begin position="79"/>
        <end position="192"/>
    </location>
</feature>
<evidence type="ECO:0000256" key="3">
    <source>
        <dbReference type="ARBA" id="ARBA00022692"/>
    </source>
</evidence>
<protein>
    <recommendedName>
        <fullName evidence="8">ABC3 transporter permease C-terminal domain-containing protein</fullName>
    </recommendedName>
</protein>
<keyword evidence="3 7" id="KW-0812">Transmembrane</keyword>
<feature type="transmembrane region" description="Helical" evidence="7">
    <location>
        <begin position="75"/>
        <end position="101"/>
    </location>
</feature>
<evidence type="ECO:0000313" key="9">
    <source>
        <dbReference type="EMBL" id="MPM87393.1"/>
    </source>
</evidence>
<dbReference type="Pfam" id="PF02687">
    <property type="entry name" value="FtsX"/>
    <property type="match status" value="1"/>
</dbReference>
<evidence type="ECO:0000259" key="8">
    <source>
        <dbReference type="Pfam" id="PF02687"/>
    </source>
</evidence>
<name>A0A645DEX2_9ZZZZ</name>
<comment type="caution">
    <text evidence="9">The sequence shown here is derived from an EMBL/GenBank/DDBJ whole genome shotgun (WGS) entry which is preliminary data.</text>
</comment>
<feature type="transmembrane region" description="Helical" evidence="7">
    <location>
        <begin position="161"/>
        <end position="182"/>
    </location>
</feature>
<dbReference type="PANTHER" id="PTHR30572">
    <property type="entry name" value="MEMBRANE COMPONENT OF TRANSPORTER-RELATED"/>
    <property type="match status" value="1"/>
</dbReference>
<evidence type="ECO:0000256" key="4">
    <source>
        <dbReference type="ARBA" id="ARBA00022989"/>
    </source>
</evidence>
<evidence type="ECO:0000256" key="7">
    <source>
        <dbReference type="SAM" id="Phobius"/>
    </source>
</evidence>
<evidence type="ECO:0000256" key="1">
    <source>
        <dbReference type="ARBA" id="ARBA00004651"/>
    </source>
</evidence>
<comment type="subcellular location">
    <subcellularLocation>
        <location evidence="1">Cell membrane</location>
        <topology evidence="1">Multi-pass membrane protein</topology>
    </subcellularLocation>
</comment>
<evidence type="ECO:0000256" key="6">
    <source>
        <dbReference type="ARBA" id="ARBA00038076"/>
    </source>
</evidence>
<dbReference type="GO" id="GO:0005886">
    <property type="term" value="C:plasma membrane"/>
    <property type="evidence" value="ECO:0007669"/>
    <property type="project" value="UniProtKB-SubCell"/>
</dbReference>
<organism evidence="9">
    <name type="scientific">bioreactor metagenome</name>
    <dbReference type="NCBI Taxonomy" id="1076179"/>
    <lineage>
        <taxon>unclassified sequences</taxon>
        <taxon>metagenomes</taxon>
        <taxon>ecological metagenomes</taxon>
    </lineage>
</organism>
<reference evidence="9" key="1">
    <citation type="submission" date="2019-08" db="EMBL/GenBank/DDBJ databases">
        <authorList>
            <person name="Kucharzyk K."/>
            <person name="Murdoch R.W."/>
            <person name="Higgins S."/>
            <person name="Loffler F."/>
        </authorList>
    </citation>
    <scope>NUCLEOTIDE SEQUENCE</scope>
</reference>
<dbReference type="AlphaFoldDB" id="A0A645DEX2"/>
<evidence type="ECO:0000256" key="5">
    <source>
        <dbReference type="ARBA" id="ARBA00023136"/>
    </source>
</evidence>
<gene>
    <name evidence="9" type="ORF">SDC9_134489</name>
</gene>
<evidence type="ECO:0000256" key="2">
    <source>
        <dbReference type="ARBA" id="ARBA00022475"/>
    </source>
</evidence>
<dbReference type="PANTHER" id="PTHR30572:SF4">
    <property type="entry name" value="ABC TRANSPORTER PERMEASE YTRF"/>
    <property type="match status" value="1"/>
</dbReference>
<feature type="transmembrane region" description="Helical" evidence="7">
    <location>
        <begin position="122"/>
        <end position="149"/>
    </location>
</feature>
<keyword evidence="5 7" id="KW-0472">Membrane</keyword>
<comment type="similarity">
    <text evidence="6">Belongs to the ABC-4 integral membrane protein family.</text>
</comment>
<dbReference type="InterPro" id="IPR003838">
    <property type="entry name" value="ABC3_permease_C"/>
</dbReference>
<accession>A0A645DEX2</accession>
<keyword evidence="4 7" id="KW-1133">Transmembrane helix</keyword>